<feature type="region of interest" description="Disordered" evidence="1">
    <location>
        <begin position="113"/>
        <end position="145"/>
    </location>
</feature>
<keyword evidence="3" id="KW-1185">Reference proteome</keyword>
<name>A0ABD3HT16_9MARC</name>
<feature type="compositionally biased region" description="Basic residues" evidence="1">
    <location>
        <begin position="122"/>
        <end position="135"/>
    </location>
</feature>
<evidence type="ECO:0000313" key="2">
    <source>
        <dbReference type="EMBL" id="KAL3693266.1"/>
    </source>
</evidence>
<reference evidence="2 3" key="1">
    <citation type="submission" date="2024-09" db="EMBL/GenBank/DDBJ databases">
        <title>Chromosome-scale assembly of Riccia sorocarpa.</title>
        <authorList>
            <person name="Paukszto L."/>
        </authorList>
    </citation>
    <scope>NUCLEOTIDE SEQUENCE [LARGE SCALE GENOMIC DNA]</scope>
    <source>
        <strain evidence="2">LP-2024</strain>
        <tissue evidence="2">Aerial parts of the thallus</tissue>
    </source>
</reference>
<sequence length="246" mass="28715">MERNKMQFQQINHYKGLNQILQETEEEIEALIHRQGLTEKHREHFMEARRSTAKWKSQTRRWLSGDTSKHHNQIEDPTDLLTQEARNNLHPQTAINQEWDAHYMIRCDWEHEAERNDDGTRSRRTRTTRITRRRPRTPERAPTNQHQVLLQTRERIAQTLASWLRPQPEEPHTLPTLREPNVAPEDTDGNWITFDTVNDLVTAVLPTNEHGNQGDGIRRVLDTSANVVPTPLCVFTSGEGKVFDGT</sequence>
<comment type="caution">
    <text evidence="2">The sequence shown here is derived from an EMBL/GenBank/DDBJ whole genome shotgun (WGS) entry which is preliminary data.</text>
</comment>
<proteinExistence type="predicted"/>
<organism evidence="2 3">
    <name type="scientific">Riccia sorocarpa</name>
    <dbReference type="NCBI Taxonomy" id="122646"/>
    <lineage>
        <taxon>Eukaryota</taxon>
        <taxon>Viridiplantae</taxon>
        <taxon>Streptophyta</taxon>
        <taxon>Embryophyta</taxon>
        <taxon>Marchantiophyta</taxon>
        <taxon>Marchantiopsida</taxon>
        <taxon>Marchantiidae</taxon>
        <taxon>Marchantiales</taxon>
        <taxon>Ricciaceae</taxon>
        <taxon>Riccia</taxon>
    </lineage>
</organism>
<dbReference type="Proteomes" id="UP001633002">
    <property type="component" value="Unassembled WGS sequence"/>
</dbReference>
<evidence type="ECO:0000256" key="1">
    <source>
        <dbReference type="SAM" id="MobiDB-lite"/>
    </source>
</evidence>
<protein>
    <submittedName>
        <fullName evidence="2">Uncharacterized protein</fullName>
    </submittedName>
</protein>
<accession>A0ABD3HT16</accession>
<dbReference type="AlphaFoldDB" id="A0ABD3HT16"/>
<feature type="region of interest" description="Disordered" evidence="1">
    <location>
        <begin position="167"/>
        <end position="189"/>
    </location>
</feature>
<gene>
    <name evidence="2" type="ORF">R1sor_006917</name>
</gene>
<dbReference type="EMBL" id="JBJQOH010000003">
    <property type="protein sequence ID" value="KAL3693266.1"/>
    <property type="molecule type" value="Genomic_DNA"/>
</dbReference>
<evidence type="ECO:0000313" key="3">
    <source>
        <dbReference type="Proteomes" id="UP001633002"/>
    </source>
</evidence>